<evidence type="ECO:0000313" key="1">
    <source>
        <dbReference type="EMBL" id="RYC10178.1"/>
    </source>
</evidence>
<dbReference type="InterPro" id="IPR051934">
    <property type="entry name" value="Phage_Tail_Fiber_Structural"/>
</dbReference>
<dbReference type="CDD" id="cd19958">
    <property type="entry name" value="pyocin_knob"/>
    <property type="match status" value="1"/>
</dbReference>
<organism evidence="1 2">
    <name type="scientific">Ciceribacter ferrooxidans</name>
    <dbReference type="NCBI Taxonomy" id="2509717"/>
    <lineage>
        <taxon>Bacteria</taxon>
        <taxon>Pseudomonadati</taxon>
        <taxon>Pseudomonadota</taxon>
        <taxon>Alphaproteobacteria</taxon>
        <taxon>Hyphomicrobiales</taxon>
        <taxon>Rhizobiaceae</taxon>
        <taxon>Ciceribacter</taxon>
    </lineage>
</organism>
<dbReference type="Proteomes" id="UP000291088">
    <property type="component" value="Unassembled WGS sequence"/>
</dbReference>
<comment type="caution">
    <text evidence="1">The sequence shown here is derived from an EMBL/GenBank/DDBJ whole genome shotgun (WGS) entry which is preliminary data.</text>
</comment>
<dbReference type="AlphaFoldDB" id="A0A4Q2T0H7"/>
<gene>
    <name evidence="1" type="ORF">EUU22_19115</name>
</gene>
<sequence length="836" mass="86517">MTIDLDTVNQHYPLPNSENPTAYDVERIISALNLIDTDVAQLFALVLLKASLNSPSLTGVPTAPTQPAGTNNNSIATTGHVQLALNAFLTDAAGALETINALEAALGDADLATALLDELALKAPLASPALTGIPTAPTAGSEDNSTQIATTAFVQAVKELIQGAVPPGLNTLAKIALAIGNDASYSTTISNALATKAPLASPALTGTPTAPTAALGDVTTKISTTAFVQAAIDDLSTDIATLLLAKAPLASPALTGTPTAPTPAAGNNTAQIATSAFVQAAISALNAALTSSLAGKVAKSGDTMTGNLTVQKGGPVISVNRTDDTGANSYGFIGEDGYADWYWMNPGSTDTSFPNGMVLARRNAVGSHVDRPFAVDYGTGEVQLGTSSQFATALGGFKWKVAIATAAATDLNTLVEGGVYRVENPTNAPYTFGAANHAYVEVIAYSSAYSIQRLMLVLGGTARPAVWLRKMVASTWGDWAPEGGFITPAHFGAIPSVRPALATNDDSFRLQQWWSSPYPKKLDGWYRANATTITRTLTASDSGFYLEGCGAQGGLRLDGGARFEVVGADLSNPYGLKFDTVTIKDLSFLVNSTVTVALSIAFAAGDSGSPLPSLHMSNVHFVPSGSTVGPTDAMLLLRNVREGHIENVSGEGKYGAFTGDFIRCEADASSTPVEMTFVNVRGCHFSRGFVIVRASGAVANDDIQGHHWTHCTLLAVDRGWEIDGGAEGFGEWFTITHCHAYFREIAVYGISAGNMKVTSNYFLAYGSLSPVQGVAITGTSIVSVCSIKDNTIKMDVASGGTKYSLNIPTMSGARGGNIVIGAATLAAPNVTLNGGV</sequence>
<dbReference type="PANTHER" id="PTHR35191">
    <property type="entry name" value="PROPHAGE SIDE TAIL FIBER PROTEIN HOMOLOG STFQ-RELATED"/>
    <property type="match status" value="1"/>
</dbReference>
<dbReference type="RefSeq" id="WP_129333571.1">
    <property type="nucleotide sequence ID" value="NZ_SDVB01000253.1"/>
</dbReference>
<protein>
    <submittedName>
        <fullName evidence="1">Uncharacterized protein</fullName>
    </submittedName>
</protein>
<proteinExistence type="predicted"/>
<dbReference type="PANTHER" id="PTHR35191:SF1">
    <property type="entry name" value="PROPHAGE SIDE TAIL FIBER PROTEIN HOMOLOG STFQ-RELATED"/>
    <property type="match status" value="1"/>
</dbReference>
<accession>A0A4Q2T0H7</accession>
<name>A0A4Q2T0H7_9HYPH</name>
<dbReference type="EMBL" id="SDVB01000253">
    <property type="protein sequence ID" value="RYC10178.1"/>
    <property type="molecule type" value="Genomic_DNA"/>
</dbReference>
<keyword evidence="2" id="KW-1185">Reference proteome</keyword>
<evidence type="ECO:0000313" key="2">
    <source>
        <dbReference type="Proteomes" id="UP000291088"/>
    </source>
</evidence>
<dbReference type="OrthoDB" id="6298777at2"/>
<reference evidence="1 2" key="1">
    <citation type="submission" date="2019-01" db="EMBL/GenBank/DDBJ databases">
        <authorList>
            <person name="Deng T."/>
        </authorList>
    </citation>
    <scope>NUCLEOTIDE SEQUENCE [LARGE SCALE GENOMIC DNA]</scope>
    <source>
        <strain evidence="1 2">F8825</strain>
    </source>
</reference>